<dbReference type="PANTHER" id="PTHR43585:SF2">
    <property type="entry name" value="ATP-GRASP ENZYME FSQD"/>
    <property type="match status" value="1"/>
</dbReference>
<gene>
    <name evidence="6" type="ORF">CSUIS_1017</name>
</gene>
<dbReference type="GO" id="GO:0005524">
    <property type="term" value="F:ATP binding"/>
    <property type="evidence" value="ECO:0007669"/>
    <property type="project" value="UniProtKB-UniRule"/>
</dbReference>
<dbReference type="GO" id="GO:0016874">
    <property type="term" value="F:ligase activity"/>
    <property type="evidence" value="ECO:0007669"/>
    <property type="project" value="UniProtKB-KW"/>
</dbReference>
<dbReference type="EMBL" id="CP018789">
    <property type="protein sequence ID" value="ARR00829.1"/>
    <property type="molecule type" value="Genomic_DNA"/>
</dbReference>
<dbReference type="PANTHER" id="PTHR43585">
    <property type="entry name" value="FUMIPYRROLE BIOSYNTHESIS PROTEIN C"/>
    <property type="match status" value="1"/>
</dbReference>
<name>A0A1X9SXH7_9BACT</name>
<evidence type="ECO:0000259" key="5">
    <source>
        <dbReference type="PROSITE" id="PS50975"/>
    </source>
</evidence>
<keyword evidence="2 4" id="KW-0547">Nucleotide-binding</keyword>
<evidence type="ECO:0000256" key="1">
    <source>
        <dbReference type="ARBA" id="ARBA00022598"/>
    </source>
</evidence>
<reference evidence="7" key="1">
    <citation type="journal article" date="2017" name="Genome Biol. Evol.">
        <title>Comparative Genomic Analysis Identifies a Campylobacter Clade Deficient in Selenium Metabolism.</title>
        <authorList>
            <person name="Miller W.G."/>
            <person name="Yee E."/>
            <person name="Lopes B.S."/>
            <person name="Chapman M.H."/>
            <person name="Huynh S."/>
            <person name="Bono J.L."/>
            <person name="Parker C.T."/>
            <person name="Strachan N.J.C."/>
            <person name="Forbes K.J."/>
        </authorList>
    </citation>
    <scope>NUCLEOTIDE SEQUENCE [LARGE SCALE GENOMIC DNA]</scope>
    <source>
        <strain evidence="7">RM6137</strain>
    </source>
</reference>
<organism evidence="6 7">
    <name type="scientific">Campylobacter porcelli</name>
    <dbReference type="NCBI Taxonomy" id="1660073"/>
    <lineage>
        <taxon>Bacteria</taxon>
        <taxon>Pseudomonadati</taxon>
        <taxon>Campylobacterota</taxon>
        <taxon>Epsilonproteobacteria</taxon>
        <taxon>Campylobacterales</taxon>
        <taxon>Campylobacteraceae</taxon>
        <taxon>Campylobacter</taxon>
    </lineage>
</organism>
<dbReference type="Gene3D" id="3.30.470.20">
    <property type="entry name" value="ATP-grasp fold, B domain"/>
    <property type="match status" value="1"/>
</dbReference>
<dbReference type="KEGG" id="camy:CSUIS_1017"/>
<dbReference type="SUPFAM" id="SSF56059">
    <property type="entry name" value="Glutathione synthetase ATP-binding domain-like"/>
    <property type="match status" value="1"/>
</dbReference>
<keyword evidence="1" id="KW-0436">Ligase</keyword>
<feature type="domain" description="ATP-grasp" evidence="5">
    <location>
        <begin position="109"/>
        <end position="305"/>
    </location>
</feature>
<dbReference type="Gene3D" id="3.40.50.20">
    <property type="match status" value="1"/>
</dbReference>
<dbReference type="InterPro" id="IPR011761">
    <property type="entry name" value="ATP-grasp"/>
</dbReference>
<dbReference type="RefSeq" id="WP_192940168.1">
    <property type="nucleotide sequence ID" value="NZ_CP018789.1"/>
</dbReference>
<accession>A0A1X9SXH7</accession>
<proteinExistence type="predicted"/>
<dbReference type="InterPro" id="IPR013815">
    <property type="entry name" value="ATP_grasp_subdomain_1"/>
</dbReference>
<dbReference type="GO" id="GO:0046872">
    <property type="term" value="F:metal ion binding"/>
    <property type="evidence" value="ECO:0007669"/>
    <property type="project" value="InterPro"/>
</dbReference>
<protein>
    <submittedName>
        <fullName evidence="6">ATP-grasp domain-containing protein</fullName>
    </submittedName>
</protein>
<dbReference type="Pfam" id="PF13535">
    <property type="entry name" value="ATP-grasp_4"/>
    <property type="match status" value="1"/>
</dbReference>
<dbReference type="STRING" id="1660073.CSUIS_1017"/>
<sequence>MDKSKIALAIGAGSESLIAIRYAKKLGLKVIAFDGDASALGLREADISYIVDISQPKLIISKLNSDGFIPNLILPTLIGRCLISIGALNDYYNLSGFSYDIADICTDKLKFAHALNSPKNWGGVSLNMRNLREINFSLFKPDLDLNEFKFPIIIKPRFGSGSRDTLVISTKNQLKNILKNEKFKQEDFLIEEFIDGVEYGIDAAVMDGKFNHILLREKLITPIPYRQAIAYISTDEIPSVSEYMQEIIDKLNIDSTLIHADIIITKDGKPFIIEIATRPSGHYLSKFIEITTGINPTKEWINHSLNLPYSLKPKFRKNTIIRYFDFEGDWIEADFALLKDSLGIIEYECNISSTLTKVVDGASIMSRGYAIIEANSKEQCLINAQELISNFKRKINE</sequence>
<evidence type="ECO:0000256" key="3">
    <source>
        <dbReference type="ARBA" id="ARBA00022840"/>
    </source>
</evidence>
<evidence type="ECO:0000313" key="6">
    <source>
        <dbReference type="EMBL" id="ARR00829.1"/>
    </source>
</evidence>
<keyword evidence="3 4" id="KW-0067">ATP-binding</keyword>
<dbReference type="PROSITE" id="PS50975">
    <property type="entry name" value="ATP_GRASP"/>
    <property type="match status" value="1"/>
</dbReference>
<evidence type="ECO:0000313" key="7">
    <source>
        <dbReference type="Proteomes" id="UP000194260"/>
    </source>
</evidence>
<dbReference type="AlphaFoldDB" id="A0A1X9SXH7"/>
<dbReference type="Gene3D" id="3.30.1490.20">
    <property type="entry name" value="ATP-grasp fold, A domain"/>
    <property type="match status" value="1"/>
</dbReference>
<evidence type="ECO:0000256" key="2">
    <source>
        <dbReference type="ARBA" id="ARBA00022741"/>
    </source>
</evidence>
<dbReference type="InterPro" id="IPR052032">
    <property type="entry name" value="ATP-dep_AA_Ligase"/>
</dbReference>
<dbReference type="Proteomes" id="UP000194260">
    <property type="component" value="Chromosome"/>
</dbReference>
<evidence type="ECO:0000256" key="4">
    <source>
        <dbReference type="PROSITE-ProRule" id="PRU00409"/>
    </source>
</evidence>